<reference evidence="3" key="1">
    <citation type="journal article" date="2017" name="Nat. Ecol. Evol.">
        <title>Genome expansion and lineage-specific genetic innovations in the forest pathogenic fungi Armillaria.</title>
        <authorList>
            <person name="Sipos G."/>
            <person name="Prasanna A.N."/>
            <person name="Walter M.C."/>
            <person name="O'Connor E."/>
            <person name="Balint B."/>
            <person name="Krizsan K."/>
            <person name="Kiss B."/>
            <person name="Hess J."/>
            <person name="Varga T."/>
            <person name="Slot J."/>
            <person name="Riley R."/>
            <person name="Boka B."/>
            <person name="Rigling D."/>
            <person name="Barry K."/>
            <person name="Lee J."/>
            <person name="Mihaltcheva S."/>
            <person name="LaButti K."/>
            <person name="Lipzen A."/>
            <person name="Waldron R."/>
            <person name="Moloney N.M."/>
            <person name="Sperisen C."/>
            <person name="Kredics L."/>
            <person name="Vagvoelgyi C."/>
            <person name="Patrignani A."/>
            <person name="Fitzpatrick D."/>
            <person name="Nagy I."/>
            <person name="Doyle S."/>
            <person name="Anderson J.B."/>
            <person name="Grigoriev I.V."/>
            <person name="Gueldener U."/>
            <person name="Muensterkoetter M."/>
            <person name="Nagy L.G."/>
        </authorList>
    </citation>
    <scope>NUCLEOTIDE SEQUENCE [LARGE SCALE GENOMIC DNA]</scope>
    <source>
        <strain evidence="3">Ar21-2</strain>
    </source>
</reference>
<dbReference type="OrthoDB" id="2652955at2759"/>
<dbReference type="EMBL" id="KZ293644">
    <property type="protein sequence ID" value="PBL03184.1"/>
    <property type="molecule type" value="Genomic_DNA"/>
</dbReference>
<feature type="compositionally biased region" description="Polar residues" evidence="1">
    <location>
        <begin position="149"/>
        <end position="176"/>
    </location>
</feature>
<name>A0A2H3EUM9_ARMGA</name>
<evidence type="ECO:0000313" key="3">
    <source>
        <dbReference type="Proteomes" id="UP000217790"/>
    </source>
</evidence>
<evidence type="ECO:0000256" key="1">
    <source>
        <dbReference type="SAM" id="MobiDB-lite"/>
    </source>
</evidence>
<dbReference type="STRING" id="47427.A0A2H3EUM9"/>
<evidence type="ECO:0000313" key="2">
    <source>
        <dbReference type="EMBL" id="PBL03184.1"/>
    </source>
</evidence>
<sequence length="228" mass="25402">MYPEEENVLLALGDYALQPDEYQAVGDIVFMTRIETEDTFPLPFITVTGLVQDASTSDFTFDINAAQYTQFFGHKRTFPAHLIFPDSPRYKNKKPMPGNNLFVSVSGFLSRVAFKEPDPSQHNPTHEVQHFIIDIDTIVFLGRIPLTPASPTKPGSSVQGNQKRTLQTVNFNAPNSPTKRTKQKPQTTLPSVRSPTLAASASTSTSNDPSTDKSNDNDEFEYVERKSD</sequence>
<dbReference type="InParanoid" id="A0A2H3EUM9"/>
<feature type="compositionally biased region" description="Basic and acidic residues" evidence="1">
    <location>
        <begin position="210"/>
        <end position="228"/>
    </location>
</feature>
<dbReference type="AlphaFoldDB" id="A0A2H3EUM9"/>
<dbReference type="Proteomes" id="UP000217790">
    <property type="component" value="Unassembled WGS sequence"/>
</dbReference>
<protein>
    <submittedName>
        <fullName evidence="2">Uncharacterized protein</fullName>
    </submittedName>
</protein>
<keyword evidence="3" id="KW-1185">Reference proteome</keyword>
<organism evidence="2 3">
    <name type="scientific">Armillaria gallica</name>
    <name type="common">Bulbous honey fungus</name>
    <name type="synonym">Armillaria bulbosa</name>
    <dbReference type="NCBI Taxonomy" id="47427"/>
    <lineage>
        <taxon>Eukaryota</taxon>
        <taxon>Fungi</taxon>
        <taxon>Dikarya</taxon>
        <taxon>Basidiomycota</taxon>
        <taxon>Agaricomycotina</taxon>
        <taxon>Agaricomycetes</taxon>
        <taxon>Agaricomycetidae</taxon>
        <taxon>Agaricales</taxon>
        <taxon>Marasmiineae</taxon>
        <taxon>Physalacriaceae</taxon>
        <taxon>Armillaria</taxon>
    </lineage>
</organism>
<proteinExistence type="predicted"/>
<accession>A0A2H3EUM9</accession>
<gene>
    <name evidence="2" type="ORF">ARMGADRAFT_1157350</name>
</gene>
<feature type="compositionally biased region" description="Low complexity" evidence="1">
    <location>
        <begin position="184"/>
        <end position="209"/>
    </location>
</feature>
<feature type="region of interest" description="Disordered" evidence="1">
    <location>
        <begin position="149"/>
        <end position="228"/>
    </location>
</feature>